<dbReference type="Proteomes" id="UP001281147">
    <property type="component" value="Unassembled WGS sequence"/>
</dbReference>
<protein>
    <submittedName>
        <fullName evidence="1">Uncharacterized protein</fullName>
    </submittedName>
</protein>
<gene>
    <name evidence="1" type="ORF">LTR37_018988</name>
</gene>
<sequence length="1068" mass="114305">MAGLEKALFNLKFTAKQLNRQAAKANKDEQTEKAKLKKVPTQNIPQAWSADSCDNFGTSWAEVYVLTMSFQAIQQGHSDIAKIYAQNAIRKKNENLNLLRLGSRIDAVSSKVQTAVTMRQVTGSMANVVKGMDSAMKSMDLEKISAVMDKFETQFEDLDVATGYYENATSSATATGTPQEDVDKLMNQVADEAGVELSQEMQGATPANDLKAQPEEEREDKLDRYRSRAREQRFGQADSYRDSRGDAILPTHNKPNPKTGGLNEKSNGRGSPSGSPANKQRNGGLGGTNNGGGGAGDYFGDVEASTSNETEDAISKNAPPPAPPPDKSEDARTGDATIESTKGNGKPPITDRMKAGSKRFVVHMKNAILNSWINVLLVFVPIGIIVEAIGLSPTIIFAMNAVAVVPLAGLLAYATEAVAARLGDTLGALLNVSFGNAVELIIFIIALVKNEIQVVQAALLGSILANLLLILGMAFLLGGLRYREQVYNSTVTQMSACLLSLSVMSLLLPTAFYQSFKRSNAALADAQVLKVSRGTSVILLLVYILYLLFQLKSHAYLYESTPQAIIDEESHPGVLADIMNSSSSSSDSSATDSSDSDTSGSGSIINTGKKIKRAFRNRRRRKSSASTSTTVSAKNSAISSPSATVKQQASGYWASQGASRRGSALDAVVSADDADADHEDNTGNGPRIRDFVTDQPPISENGKSSVRKKNRKKHSKKHHKKGRAQDEEKEAAEAIEMNRLGEVTQESSIKEKPSQPRTVGFADDVAIGESTPASHLTAVKSSFNMRQLSSRTNLPRPALPKMLSNNVFVTPAPVPAPTPRPIAAARSQSRGIGLRRTSSLPDRLNREASSTPSHNHVIQNSSRTGPLPPFQHQRQQLRKARSDDDAVGLDGNEDEEELQMSRTAAVVLLVITTVLVAVCAEFLVDAIPDMVAESDTVSQAFVGLIILPIVGNAAEHVTAVTVAAKNKMDLAIGVAVGSSIQIALFVTPVVVLLGWILGTEMSLYFNIFETISLFVSVFVVNFLVLDGRSNYLEGSLLIAAYVIIALGAFFYPSSDNQSAVGGVGGGGE</sequence>
<reference evidence="1" key="1">
    <citation type="submission" date="2023-07" db="EMBL/GenBank/DDBJ databases">
        <title>Black Yeasts Isolated from many extreme environments.</title>
        <authorList>
            <person name="Coleine C."/>
            <person name="Stajich J.E."/>
            <person name="Selbmann L."/>
        </authorList>
    </citation>
    <scope>NUCLEOTIDE SEQUENCE</scope>
    <source>
        <strain evidence="1">CCFEE 5714</strain>
    </source>
</reference>
<proteinExistence type="predicted"/>
<organism evidence="1 2">
    <name type="scientific">Vermiconidia calcicola</name>
    <dbReference type="NCBI Taxonomy" id="1690605"/>
    <lineage>
        <taxon>Eukaryota</taxon>
        <taxon>Fungi</taxon>
        <taxon>Dikarya</taxon>
        <taxon>Ascomycota</taxon>
        <taxon>Pezizomycotina</taxon>
        <taxon>Dothideomycetes</taxon>
        <taxon>Dothideomycetidae</taxon>
        <taxon>Mycosphaerellales</taxon>
        <taxon>Extremaceae</taxon>
        <taxon>Vermiconidia</taxon>
    </lineage>
</organism>
<name>A0ACC3MFL4_9PEZI</name>
<keyword evidence="2" id="KW-1185">Reference proteome</keyword>
<evidence type="ECO:0000313" key="2">
    <source>
        <dbReference type="Proteomes" id="UP001281147"/>
    </source>
</evidence>
<dbReference type="EMBL" id="JAUTXU010000280">
    <property type="protein sequence ID" value="KAK3690766.1"/>
    <property type="molecule type" value="Genomic_DNA"/>
</dbReference>
<accession>A0ACC3MFL4</accession>
<evidence type="ECO:0000313" key="1">
    <source>
        <dbReference type="EMBL" id="KAK3690766.1"/>
    </source>
</evidence>
<comment type="caution">
    <text evidence="1">The sequence shown here is derived from an EMBL/GenBank/DDBJ whole genome shotgun (WGS) entry which is preliminary data.</text>
</comment>